<keyword evidence="2" id="KW-0732">Signal</keyword>
<name>A0ABS8WBY6_9GAMM</name>
<comment type="caution">
    <text evidence="4">The sequence shown here is derived from an EMBL/GenBank/DDBJ whole genome shotgun (WGS) entry which is preliminary data.</text>
</comment>
<feature type="chain" id="PRO_5046466319" description="Chitin-binding type-3 domain-containing protein" evidence="2">
    <location>
        <begin position="21"/>
        <end position="305"/>
    </location>
</feature>
<evidence type="ECO:0000313" key="4">
    <source>
        <dbReference type="EMBL" id="MCE2594905.1"/>
    </source>
</evidence>
<evidence type="ECO:0000256" key="2">
    <source>
        <dbReference type="SAM" id="SignalP"/>
    </source>
</evidence>
<evidence type="ECO:0000259" key="3">
    <source>
        <dbReference type="SMART" id="SM00495"/>
    </source>
</evidence>
<dbReference type="InterPro" id="IPR003610">
    <property type="entry name" value="CBM5/12"/>
</dbReference>
<dbReference type="InterPro" id="IPR036573">
    <property type="entry name" value="CBM_sf_5/12"/>
</dbReference>
<keyword evidence="1" id="KW-0378">Hydrolase</keyword>
<gene>
    <name evidence="4" type="ORF">K6Y31_08765</name>
</gene>
<evidence type="ECO:0000256" key="1">
    <source>
        <dbReference type="ARBA" id="ARBA00022801"/>
    </source>
</evidence>
<dbReference type="CDD" id="cd12215">
    <property type="entry name" value="ChiC_BD"/>
    <property type="match status" value="2"/>
</dbReference>
<accession>A0ABS8WBY6</accession>
<dbReference type="SMART" id="SM00495">
    <property type="entry name" value="ChtBD3"/>
    <property type="match status" value="2"/>
</dbReference>
<dbReference type="Gene3D" id="2.10.10.20">
    <property type="entry name" value="Carbohydrate-binding module superfamily 5/12"/>
    <property type="match status" value="2"/>
</dbReference>
<sequence length="305" mass="33854">MKRMLPIGLLSLLAAGQVQATCGPIINTPITDNTDLVVDFPLVDVSAPLWQSEQVYQAGEIVLHTNGLYQARWWTQNEAPGPTWASWKLLTRENDVWRSNAVYNQGDTVLFGGKIYQAQYWTQGQTPSELGPWVVAEVTKKMQAAQFSLESYDCGAPPQMNPDGSYYYTRHYVRSISLATEMTDEVIFDTVRFSSNFTGKIEPITAVIDGQTCKGQAACNALLNGEEKQVSYYSIATKSWSKTYGSVMPTPTPIPTPPPSFEQAQANEELESRTMMPPTLEPTPVPEVVLVCSEKDICRKVIVNL</sequence>
<feature type="signal peptide" evidence="2">
    <location>
        <begin position="1"/>
        <end position="20"/>
    </location>
</feature>
<keyword evidence="5" id="KW-1185">Reference proteome</keyword>
<reference evidence="4 5" key="1">
    <citation type="journal article" date="2022" name="Environ. Microbiol. Rep.">
        <title>Eco-phylogenetic analyses reveal divergent evolution of vitamin B12 metabolism in the marine bacterial family 'Psychromonadaceae'.</title>
        <authorList>
            <person name="Jin X."/>
            <person name="Yang Y."/>
            <person name="Cao H."/>
            <person name="Gao B."/>
            <person name="Zhao Z."/>
        </authorList>
    </citation>
    <scope>NUCLEOTIDE SEQUENCE [LARGE SCALE GENOMIC DNA]</scope>
    <source>
        <strain evidence="4 5">MKS20</strain>
    </source>
</reference>
<feature type="domain" description="Chitin-binding type-3" evidence="3">
    <location>
        <begin position="94"/>
        <end position="136"/>
    </location>
</feature>
<dbReference type="RefSeq" id="WP_233052415.1">
    <property type="nucleotide sequence ID" value="NZ_JAIMJA010000007.1"/>
</dbReference>
<dbReference type="EMBL" id="JAIMJA010000007">
    <property type="protein sequence ID" value="MCE2594905.1"/>
    <property type="molecule type" value="Genomic_DNA"/>
</dbReference>
<proteinExistence type="predicted"/>
<evidence type="ECO:0000313" key="5">
    <source>
        <dbReference type="Proteomes" id="UP001201273"/>
    </source>
</evidence>
<feature type="domain" description="Chitin-binding type-3" evidence="3">
    <location>
        <begin position="47"/>
        <end position="90"/>
    </location>
</feature>
<organism evidence="4 5">
    <name type="scientific">Motilimonas cestriensis</name>
    <dbReference type="NCBI Taxonomy" id="2742685"/>
    <lineage>
        <taxon>Bacteria</taxon>
        <taxon>Pseudomonadati</taxon>
        <taxon>Pseudomonadota</taxon>
        <taxon>Gammaproteobacteria</taxon>
        <taxon>Alteromonadales</taxon>
        <taxon>Alteromonadales genera incertae sedis</taxon>
        <taxon>Motilimonas</taxon>
    </lineage>
</organism>
<dbReference type="SUPFAM" id="SSF51055">
    <property type="entry name" value="Carbohydrate binding domain"/>
    <property type="match status" value="2"/>
</dbReference>
<protein>
    <recommendedName>
        <fullName evidence="3">Chitin-binding type-3 domain-containing protein</fullName>
    </recommendedName>
</protein>
<dbReference type="Proteomes" id="UP001201273">
    <property type="component" value="Unassembled WGS sequence"/>
</dbReference>
<dbReference type="Pfam" id="PF02839">
    <property type="entry name" value="CBM_5_12"/>
    <property type="match status" value="2"/>
</dbReference>